<keyword evidence="10 14" id="KW-0472">Membrane</keyword>
<dbReference type="EC" id="2.7.1.182" evidence="12"/>
<evidence type="ECO:0000256" key="3">
    <source>
        <dbReference type="ARBA" id="ARBA00022528"/>
    </source>
</evidence>
<gene>
    <name evidence="16" type="primary">LOC103711501</name>
</gene>
<evidence type="ECO:0000256" key="8">
    <source>
        <dbReference type="ARBA" id="ARBA00022946"/>
    </source>
</evidence>
<comment type="catalytic activity">
    <reaction evidence="13">
        <text>phytol + CTP = phytyl phosphate + CDP + H(+)</text>
        <dbReference type="Rhea" id="RHEA:38055"/>
        <dbReference type="ChEBI" id="CHEBI:15378"/>
        <dbReference type="ChEBI" id="CHEBI:17327"/>
        <dbReference type="ChEBI" id="CHEBI:37563"/>
        <dbReference type="ChEBI" id="CHEBI:58069"/>
        <dbReference type="ChEBI" id="CHEBI:75483"/>
        <dbReference type="EC" id="2.7.1.182"/>
    </reaction>
</comment>
<dbReference type="AlphaFoldDB" id="A0A8B7CBR8"/>
<evidence type="ECO:0000313" key="16">
    <source>
        <dbReference type="RefSeq" id="XP_008795887.1"/>
    </source>
</evidence>
<keyword evidence="3" id="KW-0150">Chloroplast</keyword>
<comment type="pathway">
    <text evidence="11">Cofactor biosynthesis; tocopherol biosynthesis.</text>
</comment>
<dbReference type="GO" id="GO:0010276">
    <property type="term" value="F:phytol kinase activity"/>
    <property type="evidence" value="ECO:0007669"/>
    <property type="project" value="UniProtKB-EC"/>
</dbReference>
<evidence type="ECO:0000256" key="13">
    <source>
        <dbReference type="ARBA" id="ARBA00048889"/>
    </source>
</evidence>
<keyword evidence="7 16" id="KW-0418">Kinase</keyword>
<keyword evidence="5" id="KW-0808">Transferase</keyword>
<evidence type="ECO:0000256" key="6">
    <source>
        <dbReference type="ARBA" id="ARBA00022692"/>
    </source>
</evidence>
<dbReference type="RefSeq" id="XP_008795887.1">
    <property type="nucleotide sequence ID" value="XM_008797665.3"/>
</dbReference>
<dbReference type="PANTHER" id="PTHR32523:SF8">
    <property type="entry name" value="DOLICHOL KINASE"/>
    <property type="match status" value="1"/>
</dbReference>
<organism evidence="15 16">
    <name type="scientific">Phoenix dactylifera</name>
    <name type="common">Date palm</name>
    <dbReference type="NCBI Taxonomy" id="42345"/>
    <lineage>
        <taxon>Eukaryota</taxon>
        <taxon>Viridiplantae</taxon>
        <taxon>Streptophyta</taxon>
        <taxon>Embryophyta</taxon>
        <taxon>Tracheophyta</taxon>
        <taxon>Spermatophyta</taxon>
        <taxon>Magnoliopsida</taxon>
        <taxon>Liliopsida</taxon>
        <taxon>Arecaceae</taxon>
        <taxon>Coryphoideae</taxon>
        <taxon>Phoeniceae</taxon>
        <taxon>Phoenix</taxon>
    </lineage>
</organism>
<comment type="similarity">
    <text evidence="2">Belongs to the polyprenol kinase family.</text>
</comment>
<accession>A0A8B7CBR8</accession>
<reference evidence="15" key="1">
    <citation type="journal article" date="2019" name="Nat. Commun.">
        <title>Genome-wide association mapping of date palm fruit traits.</title>
        <authorList>
            <person name="Hazzouri K.M."/>
            <person name="Gros-Balthazard M."/>
            <person name="Flowers J.M."/>
            <person name="Copetti D."/>
            <person name="Lemansour A."/>
            <person name="Lebrun M."/>
            <person name="Masmoudi K."/>
            <person name="Ferrand S."/>
            <person name="Dhar M.I."/>
            <person name="Fresquez Z.A."/>
            <person name="Rosas U."/>
            <person name="Zhang J."/>
            <person name="Talag J."/>
            <person name="Lee S."/>
            <person name="Kudrna D."/>
            <person name="Powell R.F."/>
            <person name="Leitch I.J."/>
            <person name="Krueger R.R."/>
            <person name="Wing R.A."/>
            <person name="Amiri K.M.A."/>
            <person name="Purugganan M.D."/>
        </authorList>
    </citation>
    <scope>NUCLEOTIDE SEQUENCE [LARGE SCALE GENOMIC DNA]</scope>
    <source>
        <strain evidence="15">cv. Khalas</strain>
    </source>
</reference>
<evidence type="ECO:0000256" key="1">
    <source>
        <dbReference type="ARBA" id="ARBA00004508"/>
    </source>
</evidence>
<evidence type="ECO:0000256" key="5">
    <source>
        <dbReference type="ARBA" id="ARBA00022679"/>
    </source>
</evidence>
<evidence type="ECO:0000256" key="2">
    <source>
        <dbReference type="ARBA" id="ARBA00010794"/>
    </source>
</evidence>
<evidence type="ECO:0000256" key="10">
    <source>
        <dbReference type="ARBA" id="ARBA00023136"/>
    </source>
</evidence>
<feature type="transmembrane region" description="Helical" evidence="14">
    <location>
        <begin position="64"/>
        <end position="89"/>
    </location>
</feature>
<evidence type="ECO:0000313" key="15">
    <source>
        <dbReference type="Proteomes" id="UP000228380"/>
    </source>
</evidence>
<evidence type="ECO:0000256" key="14">
    <source>
        <dbReference type="SAM" id="Phobius"/>
    </source>
</evidence>
<keyword evidence="6 14" id="KW-0812">Transmembrane</keyword>
<evidence type="ECO:0000256" key="7">
    <source>
        <dbReference type="ARBA" id="ARBA00022777"/>
    </source>
</evidence>
<reference evidence="16" key="2">
    <citation type="submission" date="2025-08" db="UniProtKB">
        <authorList>
            <consortium name="RefSeq"/>
        </authorList>
    </citation>
    <scope>IDENTIFICATION</scope>
    <source>
        <tissue evidence="16">Young leaves</tissue>
    </source>
</reference>
<evidence type="ECO:0000256" key="11">
    <source>
        <dbReference type="ARBA" id="ARBA00024015"/>
    </source>
</evidence>
<dbReference type="GeneID" id="103711501"/>
<comment type="subcellular location">
    <subcellularLocation>
        <location evidence="1">Plastid</location>
        <location evidence="1">Chloroplast membrane</location>
        <topology evidence="1">Multi-pass membrane protein</topology>
    </subcellularLocation>
</comment>
<keyword evidence="4" id="KW-0934">Plastid</keyword>
<keyword evidence="9 14" id="KW-1133">Transmembrane helix</keyword>
<dbReference type="OrthoDB" id="5673at2759"/>
<evidence type="ECO:0000256" key="4">
    <source>
        <dbReference type="ARBA" id="ARBA00022640"/>
    </source>
</evidence>
<dbReference type="GO" id="GO:0031969">
    <property type="term" value="C:chloroplast membrane"/>
    <property type="evidence" value="ECO:0007669"/>
    <property type="project" value="UniProtKB-SubCell"/>
</dbReference>
<dbReference type="PANTHER" id="PTHR32523">
    <property type="entry name" value="PHYTOL KINASE 1, CHLOROPLASTIC"/>
    <property type="match status" value="1"/>
</dbReference>
<evidence type="ECO:0000256" key="12">
    <source>
        <dbReference type="ARBA" id="ARBA00039024"/>
    </source>
</evidence>
<feature type="transmembrane region" description="Helical" evidence="14">
    <location>
        <begin position="109"/>
        <end position="125"/>
    </location>
</feature>
<sequence>MWSGGAVSSPQPLLRSRALWGTPLFPVDLRLGPFSFSSPSLLLRKASPISSPVRLLRPRGSPAALAATAALVQDGGAAALVLAGAYSLVRAFDTLTERNLIERSLSRKVVHVLSGLLFMSSWPIFSDEGLIKSVTREGKPEELLRGPLYYVVVLMFCSVVFWRDSPVGVVSLAMMSGGDGFADILGRRYGATKLPYNRQKSWIGSISMFIFGFFFSIGMLYYFSAFGCFHLDWDKAVERVAVVSLAATVVESLPVTEFVDDNISVPLTSMLTASLLFGSH</sequence>
<protein>
    <recommendedName>
        <fullName evidence="12">phytol kinase</fullName>
        <ecNumber evidence="12">2.7.1.182</ecNumber>
    </recommendedName>
</protein>
<dbReference type="InterPro" id="IPR039606">
    <property type="entry name" value="Phytol/farnesol_kinase"/>
</dbReference>
<proteinExistence type="inferred from homology"/>
<name>A0A8B7CBR8_PHODC</name>
<dbReference type="GO" id="GO:0010189">
    <property type="term" value="P:vitamin E biosynthetic process"/>
    <property type="evidence" value="ECO:0007669"/>
    <property type="project" value="TreeGrafter"/>
</dbReference>
<keyword evidence="15" id="KW-1185">Reference proteome</keyword>
<dbReference type="Proteomes" id="UP000228380">
    <property type="component" value="Chromosome 1"/>
</dbReference>
<evidence type="ECO:0000256" key="9">
    <source>
        <dbReference type="ARBA" id="ARBA00022989"/>
    </source>
</evidence>
<keyword evidence="8" id="KW-0809">Transit peptide</keyword>
<feature type="transmembrane region" description="Helical" evidence="14">
    <location>
        <begin position="202"/>
        <end position="223"/>
    </location>
</feature>
<feature type="transmembrane region" description="Helical" evidence="14">
    <location>
        <begin position="146"/>
        <end position="162"/>
    </location>
</feature>